<evidence type="ECO:0000256" key="2">
    <source>
        <dbReference type="ARBA" id="ARBA00022801"/>
    </source>
</evidence>
<dbReference type="InterPro" id="IPR001650">
    <property type="entry name" value="Helicase_C-like"/>
</dbReference>
<keyword evidence="2" id="KW-0378">Hydrolase</keyword>
<protein>
    <recommendedName>
        <fullName evidence="9">DEAD/DEAH box helicase</fullName>
    </recommendedName>
</protein>
<dbReference type="RefSeq" id="WP_281999493.1">
    <property type="nucleotide sequence ID" value="NZ_AP027151.1"/>
</dbReference>
<dbReference type="Gene3D" id="3.40.50.300">
    <property type="entry name" value="P-loop containing nucleotide triphosphate hydrolases"/>
    <property type="match status" value="2"/>
</dbReference>
<dbReference type="SMART" id="SM00490">
    <property type="entry name" value="HELICc"/>
    <property type="match status" value="1"/>
</dbReference>
<feature type="domain" description="Helicase C-terminal" evidence="6">
    <location>
        <begin position="550"/>
        <end position="737"/>
    </location>
</feature>
<evidence type="ECO:0000313" key="7">
    <source>
        <dbReference type="EMBL" id="BDV43390.1"/>
    </source>
</evidence>
<dbReference type="EMBL" id="AP027151">
    <property type="protein sequence ID" value="BDV43390.1"/>
    <property type="molecule type" value="Genomic_DNA"/>
</dbReference>
<evidence type="ECO:0008006" key="9">
    <source>
        <dbReference type="Google" id="ProtNLM"/>
    </source>
</evidence>
<evidence type="ECO:0000259" key="5">
    <source>
        <dbReference type="PROSITE" id="PS51192"/>
    </source>
</evidence>
<gene>
    <name evidence="7" type="ORF">GURASL_23130</name>
</gene>
<evidence type="ECO:0000256" key="3">
    <source>
        <dbReference type="ARBA" id="ARBA00022806"/>
    </source>
</evidence>
<organism evidence="7 8">
    <name type="scientific">Geotalea uraniireducens</name>
    <dbReference type="NCBI Taxonomy" id="351604"/>
    <lineage>
        <taxon>Bacteria</taxon>
        <taxon>Pseudomonadati</taxon>
        <taxon>Thermodesulfobacteriota</taxon>
        <taxon>Desulfuromonadia</taxon>
        <taxon>Geobacterales</taxon>
        <taxon>Geobacteraceae</taxon>
        <taxon>Geotalea</taxon>
    </lineage>
</organism>
<dbReference type="PANTHER" id="PTHR47961">
    <property type="entry name" value="DNA POLYMERASE THETA, PUTATIVE (AFU_ORTHOLOGUE AFUA_1G05260)-RELATED"/>
    <property type="match status" value="1"/>
</dbReference>
<dbReference type="Proteomes" id="UP001317705">
    <property type="component" value="Chromosome"/>
</dbReference>
<name>A0ABN6VSU7_9BACT</name>
<dbReference type="PROSITE" id="PS51192">
    <property type="entry name" value="HELICASE_ATP_BIND_1"/>
    <property type="match status" value="1"/>
</dbReference>
<evidence type="ECO:0000256" key="4">
    <source>
        <dbReference type="ARBA" id="ARBA00022840"/>
    </source>
</evidence>
<proteinExistence type="predicted"/>
<feature type="domain" description="Helicase ATP-binding" evidence="5">
    <location>
        <begin position="300"/>
        <end position="466"/>
    </location>
</feature>
<dbReference type="InterPro" id="IPR027417">
    <property type="entry name" value="P-loop_NTPase"/>
</dbReference>
<evidence type="ECO:0000259" key="6">
    <source>
        <dbReference type="PROSITE" id="PS51194"/>
    </source>
</evidence>
<keyword evidence="8" id="KW-1185">Reference proteome</keyword>
<dbReference type="CDD" id="cd17921">
    <property type="entry name" value="DEXHc_Ski2"/>
    <property type="match status" value="1"/>
</dbReference>
<sequence length="1052" mass="116602">MTSWILDSLNPDLLQRARTEASRRLLDTALGLVAEREDDNNLLFVAEALELAVIDLLDNESEVDSLRQVSAEAFQLLRVLPRPEAPLESAKTCLRLACLGVIGERGVDARRVLKEAPWPALPLDSDSWGERTLATILEVWLRIIRKDGWPDLDAVQAQVVALRQQQANYEAEYLDARQSMARTAAWELVALYHLSKAAELLAIFTTQGEIGGRFDARQQLEAQFDRALTACGRAELVELDALVRLLARAAQQLVDNCIWTVTRAVNSRVTRFVHHLVSRETSKPIFEMLPPQRRTLREAGLLGSGHRAVVVNLPTSSGKTFIAEFRILQALNQFDHEKGWVAYLAPTRALVNQIATRLRRDFVSLDINVEKVSPALEVDGLEATLLTDRQDATQFRVLVTTPEKLDLMLRGGWEETIGRPLTLVVVDEAHNLAQPGRGIKLELLLATINRECRYAQFLLLTPFIPNASEIARWLAPDSNNDIELGVDWRPNDRAIVLSHPRQGAGRGQFTLELETLHTTKQTLSIPENLPLPSDRPLGLSWSQVKGNASKVAAATAQVMKERGPIIVLAGTIPNTWNLAENFMHPANRAVTVNEDVQLVQRYLKREFGEGFALCELLEFGVGIHHSGLSDEAKALVEWLFERELINVLVSTTTIAQGVNFPVSGVVMAAHQYPYGEDMPPEDFWNLAGRAGRVDHGSVGIVALAATDEQKATKLREFVGQQVTSLNSTLIAMVQAVIATGAPLELHRLFHLPEWSAFLQYLAHTYRQIGDPQRFANEIEQVLRGTLGFQNLRRTRSDWANRLVASVQAYGERISGKSLKLVDSTGFSWETVSITLGKLSAERITEEVWDADRLFGRDGKNLQKLMGILLAVPELRDNLEAATGGRGPDGDRLACMVRDWVNGASLPDMAQAYFATKLDGGAVEPTKALTDCCKNVFGKLTQTASWGLAALQTMTFGDRFDQLAEADQQTLRNLPARVFYGVNTDEAIALRLLGVPRGAAQPLSQTLRTARNLPLPQLRSQLAQTDARVWTQALGESGQDYFKVWKVLEGIGS</sequence>
<evidence type="ECO:0000256" key="1">
    <source>
        <dbReference type="ARBA" id="ARBA00022741"/>
    </source>
</evidence>
<dbReference type="SMART" id="SM00487">
    <property type="entry name" value="DEXDc"/>
    <property type="match status" value="1"/>
</dbReference>
<dbReference type="Pfam" id="PF00270">
    <property type="entry name" value="DEAD"/>
    <property type="match status" value="1"/>
</dbReference>
<dbReference type="InterPro" id="IPR014001">
    <property type="entry name" value="Helicase_ATP-bd"/>
</dbReference>
<dbReference type="InterPro" id="IPR050474">
    <property type="entry name" value="Hel308_SKI2-like"/>
</dbReference>
<dbReference type="PROSITE" id="PS51194">
    <property type="entry name" value="HELICASE_CTER"/>
    <property type="match status" value="1"/>
</dbReference>
<keyword evidence="1" id="KW-0547">Nucleotide-binding</keyword>
<accession>A0ABN6VSU7</accession>
<keyword evidence="4" id="KW-0067">ATP-binding</keyword>
<dbReference type="Pfam" id="PF00271">
    <property type="entry name" value="Helicase_C"/>
    <property type="match status" value="1"/>
</dbReference>
<dbReference type="PANTHER" id="PTHR47961:SF8">
    <property type="entry name" value="DEXH-BOX ATP-DEPENDENT RNA HELICASE DEXH15 CHLOROPLASTIC"/>
    <property type="match status" value="1"/>
</dbReference>
<keyword evidence="3" id="KW-0347">Helicase</keyword>
<reference evidence="7 8" key="1">
    <citation type="submission" date="2022-12" db="EMBL/GenBank/DDBJ databases">
        <title>Polyphasic characterization of Geotalea uranireducens NIT-SL11 newly isolated from a complex of sewage sludge and microbially reduced graphene oxide.</title>
        <authorList>
            <person name="Xie L."/>
            <person name="Yoshida N."/>
            <person name="Meng L."/>
        </authorList>
    </citation>
    <scope>NUCLEOTIDE SEQUENCE [LARGE SCALE GENOMIC DNA]</scope>
    <source>
        <strain evidence="7 8">NIT-SL11</strain>
    </source>
</reference>
<dbReference type="InterPro" id="IPR011545">
    <property type="entry name" value="DEAD/DEAH_box_helicase_dom"/>
</dbReference>
<dbReference type="SUPFAM" id="SSF52540">
    <property type="entry name" value="P-loop containing nucleoside triphosphate hydrolases"/>
    <property type="match status" value="1"/>
</dbReference>
<evidence type="ECO:0000313" key="8">
    <source>
        <dbReference type="Proteomes" id="UP001317705"/>
    </source>
</evidence>